<evidence type="ECO:0000256" key="2">
    <source>
        <dbReference type="ARBA" id="ARBA00023235"/>
    </source>
</evidence>
<dbReference type="InterPro" id="IPR003719">
    <property type="entry name" value="Phenazine_PhzF-like"/>
</dbReference>
<proteinExistence type="inferred from homology"/>
<dbReference type="SUPFAM" id="SSF54506">
    <property type="entry name" value="Diaminopimelate epimerase-like"/>
    <property type="match status" value="1"/>
</dbReference>
<evidence type="ECO:0000256" key="1">
    <source>
        <dbReference type="ARBA" id="ARBA00008270"/>
    </source>
</evidence>
<dbReference type="GO" id="GO:0005737">
    <property type="term" value="C:cytoplasm"/>
    <property type="evidence" value="ECO:0007669"/>
    <property type="project" value="TreeGrafter"/>
</dbReference>
<protein>
    <submittedName>
        <fullName evidence="4">Uncharacterized protein</fullName>
    </submittedName>
</protein>
<sequence length="265" mass="30077">MHHHEIYFLASRFSLRWFTTTIEEALCGHATLASSHVLFNEIGNTNDEIYFETLSGELIVQKSTTQDGVVSMNFPQFTEMYDIELSNKQSFGTKFPALENPRHFVELANEIGPYKKLTYAPTLQELIMVLDSKMTRKDFIEINPSIDKLLEIQPINGNGERSAIILTLAPENPTKQGFVDSHGKPYDYASRYITPWSGVDEDPATGSSQCTLAPFWAQMLNKNGPFYAYQGYPTRGAEFYLELLPEKRMNITGKAFTFMKGTIQL</sequence>
<dbReference type="PANTHER" id="PTHR13774:SF17">
    <property type="entry name" value="PHENAZINE BIOSYNTHESIS-LIKE DOMAIN-CONTAINING PROTEIN"/>
    <property type="match status" value="1"/>
</dbReference>
<dbReference type="PIRSF" id="PIRSF016184">
    <property type="entry name" value="PhzC_PhzF"/>
    <property type="match status" value="1"/>
</dbReference>
<keyword evidence="3" id="KW-1185">Reference proteome</keyword>
<reference evidence="4" key="1">
    <citation type="submission" date="2022-11" db="UniProtKB">
        <authorList>
            <consortium name="WormBaseParasite"/>
        </authorList>
    </citation>
    <scope>IDENTIFICATION</scope>
</reference>
<accession>A0A914ESF6</accession>
<dbReference type="GO" id="GO:0016853">
    <property type="term" value="F:isomerase activity"/>
    <property type="evidence" value="ECO:0007669"/>
    <property type="project" value="UniProtKB-KW"/>
</dbReference>
<dbReference type="Proteomes" id="UP000887540">
    <property type="component" value="Unplaced"/>
</dbReference>
<dbReference type="Gene3D" id="3.10.310.10">
    <property type="entry name" value="Diaminopimelate Epimerase, Chain A, domain 1"/>
    <property type="match status" value="2"/>
</dbReference>
<dbReference type="Pfam" id="PF02567">
    <property type="entry name" value="PhzC-PhzF"/>
    <property type="match status" value="1"/>
</dbReference>
<name>A0A914ESF6_9BILA</name>
<organism evidence="3 4">
    <name type="scientific">Acrobeloides nanus</name>
    <dbReference type="NCBI Taxonomy" id="290746"/>
    <lineage>
        <taxon>Eukaryota</taxon>
        <taxon>Metazoa</taxon>
        <taxon>Ecdysozoa</taxon>
        <taxon>Nematoda</taxon>
        <taxon>Chromadorea</taxon>
        <taxon>Rhabditida</taxon>
        <taxon>Tylenchina</taxon>
        <taxon>Cephalobomorpha</taxon>
        <taxon>Cephaloboidea</taxon>
        <taxon>Cephalobidae</taxon>
        <taxon>Acrobeloides</taxon>
    </lineage>
</organism>
<dbReference type="WBParaSite" id="ACRNAN_scaffold9877.g15783.t1">
    <property type="protein sequence ID" value="ACRNAN_scaffold9877.g15783.t1"/>
    <property type="gene ID" value="ACRNAN_scaffold9877.g15783"/>
</dbReference>
<dbReference type="AlphaFoldDB" id="A0A914ESF6"/>
<evidence type="ECO:0000313" key="4">
    <source>
        <dbReference type="WBParaSite" id="ACRNAN_scaffold9877.g15783.t1"/>
    </source>
</evidence>
<dbReference type="PANTHER" id="PTHR13774">
    <property type="entry name" value="PHENAZINE BIOSYNTHESIS PROTEIN"/>
    <property type="match status" value="1"/>
</dbReference>
<evidence type="ECO:0000313" key="3">
    <source>
        <dbReference type="Proteomes" id="UP000887540"/>
    </source>
</evidence>
<keyword evidence="2" id="KW-0413">Isomerase</keyword>
<comment type="similarity">
    <text evidence="1">Belongs to the PhzF family.</text>
</comment>